<keyword evidence="4" id="KW-0175">Coiled coil</keyword>
<evidence type="ECO:0000256" key="4">
    <source>
        <dbReference type="SAM" id="Coils"/>
    </source>
</evidence>
<evidence type="ECO:0000259" key="6">
    <source>
        <dbReference type="Pfam" id="PF23524"/>
    </source>
</evidence>
<dbReference type="PANTHER" id="PTHR12062">
    <property type="entry name" value="N-ACETYLGLUCOSAMINYLTRANSFERASE VI"/>
    <property type="match status" value="1"/>
</dbReference>
<feature type="coiled-coil region" evidence="4">
    <location>
        <begin position="57"/>
        <end position="84"/>
    </location>
</feature>
<accession>A0A1S3JLB6</accession>
<proteinExistence type="predicted"/>
<dbReference type="InterPro" id="IPR006759">
    <property type="entry name" value="Glyco_transf_54"/>
</dbReference>
<protein>
    <submittedName>
        <fullName evidence="8 9">Alpha-1,3-mannosyl-glycoprotein 4-beta-N-acetylglucosaminyltransferase C</fullName>
    </submittedName>
</protein>
<gene>
    <name evidence="8 9 10" type="primary">LOC106174249</name>
</gene>
<reference evidence="8 9" key="1">
    <citation type="submission" date="2025-04" db="UniProtKB">
        <authorList>
            <consortium name="RefSeq"/>
        </authorList>
    </citation>
    <scope>IDENTIFICATION</scope>
    <source>
        <tissue evidence="8 9">Gonads</tissue>
    </source>
</reference>
<dbReference type="RefSeq" id="XP_013411163.1">
    <property type="nucleotide sequence ID" value="XM_013555709.2"/>
</dbReference>
<organism evidence="7 8">
    <name type="scientific">Lingula anatina</name>
    <name type="common">Brachiopod</name>
    <name type="synonym">Lingula unguis</name>
    <dbReference type="NCBI Taxonomy" id="7574"/>
    <lineage>
        <taxon>Eukaryota</taxon>
        <taxon>Metazoa</taxon>
        <taxon>Spiralia</taxon>
        <taxon>Lophotrochozoa</taxon>
        <taxon>Brachiopoda</taxon>
        <taxon>Linguliformea</taxon>
        <taxon>Lingulata</taxon>
        <taxon>Lingulida</taxon>
        <taxon>Linguloidea</taxon>
        <taxon>Lingulidae</taxon>
        <taxon>Lingula</taxon>
    </lineage>
</organism>
<comment type="pathway">
    <text evidence="1">Protein modification; protein glycosylation.</text>
</comment>
<keyword evidence="3" id="KW-0808">Transferase</keyword>
<dbReference type="KEGG" id="lak:106174249"/>
<evidence type="ECO:0000313" key="8">
    <source>
        <dbReference type="RefSeq" id="XP_013411162.1"/>
    </source>
</evidence>
<sequence length="533" mass="61525">MHKWRRGWLSGWRVVLLGCMLCAFLSGIFGLLKPLKHGRRESNQKRTGEVLHEGQGVRELIAAADAAEKLLDAAMEKISAVVEKSSSALLTEEELVVHLLTRSGFSITNRKSPWEKMRENLVEVAGIQRKERGFLTIGISSVKRSDNAQYLHRTIQSVIMETSEEEKKEIVVVIFLADFDDMYKNRTKTQLSENFKEYLDSGFLQIVEAERSFYPPVHKLNHNFNYSSKLMQETSKHNVDLAFMSFYAYNMSQYYLHLNDDVLCAQNFIKDIKHFIHQMQSYSWTMLQFSFQRCLGNLLRSEDLPQLGQFLLLFFEQQPCDRLITHFLKSKNQFKSFLKRPTLFQQQDLQTKQTNGSDDVNAMHFKQKDYLPLRGENPPALCSTNLNAASPKHVLNHAYLNDGNFFWAKSPKRDGYILVKFLELQRIYAAEVYTGHVLYKDDFLYNGIIEVGKASPESRNITKNASAELNPFAVCGEFVAIGKINSPFFYYRDMSKHLDFPAACVRITIIENQLNWLIIQNIKIESENAKSVN</sequence>
<feature type="domain" description="MGAT4 A/B/C C-terminal" evidence="6">
    <location>
        <begin position="390"/>
        <end position="520"/>
    </location>
</feature>
<evidence type="ECO:0000313" key="10">
    <source>
        <dbReference type="RefSeq" id="XP_013411164.1"/>
    </source>
</evidence>
<dbReference type="GO" id="GO:0008375">
    <property type="term" value="F:acetylglucosaminyltransferase activity"/>
    <property type="evidence" value="ECO:0007669"/>
    <property type="project" value="TreeGrafter"/>
</dbReference>
<name>A0A1S3JLB6_LINAN</name>
<keyword evidence="2" id="KW-0328">Glycosyltransferase</keyword>
<evidence type="ECO:0000313" key="7">
    <source>
        <dbReference type="Proteomes" id="UP000085678"/>
    </source>
</evidence>
<dbReference type="RefSeq" id="XP_013411164.1">
    <property type="nucleotide sequence ID" value="XM_013555710.1"/>
</dbReference>
<dbReference type="Pfam" id="PF04666">
    <property type="entry name" value="MGAT4_cons"/>
    <property type="match status" value="1"/>
</dbReference>
<evidence type="ECO:0000256" key="1">
    <source>
        <dbReference type="ARBA" id="ARBA00004922"/>
    </source>
</evidence>
<dbReference type="GeneID" id="106174249"/>
<dbReference type="GO" id="GO:0006487">
    <property type="term" value="P:protein N-linked glycosylation"/>
    <property type="evidence" value="ECO:0007669"/>
    <property type="project" value="TreeGrafter"/>
</dbReference>
<dbReference type="PANTHER" id="PTHR12062:SF0">
    <property type="entry name" value="ALPHA-1,3-MANNOSYL-GLYCOPROTEIN 4-BETA-N-ACETYLGLUCOSAMINYLTRANSFERASE B"/>
    <property type="match status" value="1"/>
</dbReference>
<evidence type="ECO:0000256" key="3">
    <source>
        <dbReference type="ARBA" id="ARBA00022679"/>
    </source>
</evidence>
<dbReference type="InterPro" id="IPR056576">
    <property type="entry name" value="MGAT4_A/B/C_C"/>
</dbReference>
<evidence type="ECO:0000259" key="5">
    <source>
        <dbReference type="Pfam" id="PF04666"/>
    </source>
</evidence>
<dbReference type="Proteomes" id="UP000085678">
    <property type="component" value="Unplaced"/>
</dbReference>
<feature type="domain" description="MGAT4 conserved region" evidence="5">
    <location>
        <begin position="125"/>
        <end position="331"/>
    </location>
</feature>
<dbReference type="OrthoDB" id="2016523at2759"/>
<keyword evidence="7" id="KW-1185">Reference proteome</keyword>
<evidence type="ECO:0000313" key="9">
    <source>
        <dbReference type="RefSeq" id="XP_013411163.1"/>
    </source>
</evidence>
<dbReference type="InterPro" id="IPR057279">
    <property type="entry name" value="MGAT4"/>
</dbReference>
<evidence type="ECO:0000256" key="2">
    <source>
        <dbReference type="ARBA" id="ARBA00022676"/>
    </source>
</evidence>
<dbReference type="AlphaFoldDB" id="A0A1S3JLB6"/>
<dbReference type="Pfam" id="PF23524">
    <property type="entry name" value="MGAT4A_C"/>
    <property type="match status" value="1"/>
</dbReference>
<dbReference type="RefSeq" id="XP_013411162.1">
    <property type="nucleotide sequence ID" value="XM_013555708.2"/>
</dbReference>
<dbReference type="STRING" id="7574.A0A1S3JLB6"/>